<dbReference type="Proteomes" id="UP000823749">
    <property type="component" value="Chromosome 3"/>
</dbReference>
<name>A0AAV6KV34_9ERIC</name>
<accession>A0AAV6KV34</accession>
<sequence length="292" mass="32948">MEGDTVLYLQLHKLSAIKSQEDLENLLTSLWKTRKTGLPPHLKSSLQSLLNLPSPGEVDPVLVCLRSLMRKCVHENFTGDDILKLFPPDLSLDLQSNLILLFQKYQNQWKEEMSGEQHLLPRTSISHQVNAGLLPSVGSFLSSETFASLWPRQDEPFNRFSRNNIVASTPLTAETNASHMISIPLQRDVGPTDNLGILPRLKSMTWTLENQKKTPTKRVAVISLKVIRFTKVQIVKCLLQDYTNSPSGETEVKFQLTRDTLEAMLRSMTYISEQLSSLVGSSTGPLHKKQRQ</sequence>
<gene>
    <name evidence="1" type="ORF">RHGRI_006660</name>
</gene>
<protein>
    <recommendedName>
        <fullName evidence="3">COMM domain-containing protein</fullName>
    </recommendedName>
</protein>
<organism evidence="1 2">
    <name type="scientific">Rhododendron griersonianum</name>
    <dbReference type="NCBI Taxonomy" id="479676"/>
    <lineage>
        <taxon>Eukaryota</taxon>
        <taxon>Viridiplantae</taxon>
        <taxon>Streptophyta</taxon>
        <taxon>Embryophyta</taxon>
        <taxon>Tracheophyta</taxon>
        <taxon>Spermatophyta</taxon>
        <taxon>Magnoliopsida</taxon>
        <taxon>eudicotyledons</taxon>
        <taxon>Gunneridae</taxon>
        <taxon>Pentapetalae</taxon>
        <taxon>asterids</taxon>
        <taxon>Ericales</taxon>
        <taxon>Ericaceae</taxon>
        <taxon>Ericoideae</taxon>
        <taxon>Rhodoreae</taxon>
        <taxon>Rhododendron</taxon>
    </lineage>
</organism>
<evidence type="ECO:0000313" key="1">
    <source>
        <dbReference type="EMBL" id="KAG5556109.1"/>
    </source>
</evidence>
<reference evidence="1" key="1">
    <citation type="submission" date="2020-08" db="EMBL/GenBank/DDBJ databases">
        <title>Plant Genome Project.</title>
        <authorList>
            <person name="Zhang R.-G."/>
        </authorList>
    </citation>
    <scope>NUCLEOTIDE SEQUENCE</scope>
    <source>
        <strain evidence="1">WSP0</strain>
        <tissue evidence="1">Leaf</tissue>
    </source>
</reference>
<evidence type="ECO:0008006" key="3">
    <source>
        <dbReference type="Google" id="ProtNLM"/>
    </source>
</evidence>
<dbReference type="PANTHER" id="PTHR15663:SF6">
    <property type="entry name" value="COMM DOMAIN-CONTAINING PROTEIN-RELATED"/>
    <property type="match status" value="1"/>
</dbReference>
<dbReference type="AlphaFoldDB" id="A0AAV6KV34"/>
<keyword evidence="2" id="KW-1185">Reference proteome</keyword>
<comment type="caution">
    <text evidence="1">The sequence shown here is derived from an EMBL/GenBank/DDBJ whole genome shotgun (WGS) entry which is preliminary data.</text>
</comment>
<dbReference type="InterPro" id="IPR037360">
    <property type="entry name" value="COMMD9"/>
</dbReference>
<dbReference type="PANTHER" id="PTHR15663">
    <property type="entry name" value="COMM DOMAIN-CONTAINING PROTEIN 9"/>
    <property type="match status" value="1"/>
</dbReference>
<dbReference type="EMBL" id="JACTNZ010000003">
    <property type="protein sequence ID" value="KAG5556109.1"/>
    <property type="molecule type" value="Genomic_DNA"/>
</dbReference>
<proteinExistence type="predicted"/>
<evidence type="ECO:0000313" key="2">
    <source>
        <dbReference type="Proteomes" id="UP000823749"/>
    </source>
</evidence>